<evidence type="ECO:0000313" key="1">
    <source>
        <dbReference type="EMBL" id="MBD2799423.1"/>
    </source>
</evidence>
<reference evidence="1" key="2">
    <citation type="journal article" date="2024" name="Toxins">
        <title>Genome Sequence Analysis of Native Xenorhabdus Strains Isolated from Entomopathogenic Nematodes in Argentina.</title>
        <authorList>
            <person name="Palma L."/>
            <person name="Frizzo L."/>
            <person name="Kaiser S."/>
            <person name="Berry C."/>
            <person name="Caballero P."/>
            <person name="Bode H.B."/>
            <person name="Del Valle E.E."/>
        </authorList>
    </citation>
    <scope>NUCLEOTIDE SEQUENCE</scope>
    <source>
        <strain evidence="1">M</strain>
    </source>
</reference>
<gene>
    <name evidence="1" type="ORF">ID854_02835</name>
</gene>
<protein>
    <submittedName>
        <fullName evidence="1">Uncharacterized protein</fullName>
    </submittedName>
</protein>
<dbReference type="RefSeq" id="WP_323868354.1">
    <property type="nucleotide sequence ID" value="NZ_JACXBF010000075.1"/>
</dbReference>
<organism evidence="1">
    <name type="scientific">Xenorhabdus szentirmaii</name>
    <dbReference type="NCBI Taxonomy" id="290112"/>
    <lineage>
        <taxon>Bacteria</taxon>
        <taxon>Pseudomonadati</taxon>
        <taxon>Pseudomonadota</taxon>
        <taxon>Gammaproteobacteria</taxon>
        <taxon>Enterobacterales</taxon>
        <taxon>Morganellaceae</taxon>
        <taxon>Xenorhabdus</taxon>
    </lineage>
</organism>
<reference evidence="1" key="1">
    <citation type="submission" date="2020-09" db="EMBL/GenBank/DDBJ databases">
        <authorList>
            <person name="Palma L."/>
            <person name="Caballero P."/>
            <person name="Berry C."/>
            <person name="Del Valle E."/>
        </authorList>
    </citation>
    <scope>NUCLEOTIDE SEQUENCE</scope>
    <source>
        <strain evidence="1">M</strain>
    </source>
</reference>
<name>A0AAW3YT23_9GAMM</name>
<comment type="caution">
    <text evidence="1">The sequence shown here is derived from an EMBL/GenBank/DDBJ whole genome shotgun (WGS) entry which is preliminary data.</text>
</comment>
<accession>A0AAW3YT23</accession>
<proteinExistence type="predicted"/>
<dbReference type="Proteomes" id="UP001193920">
    <property type="component" value="Unassembled WGS sequence"/>
</dbReference>
<dbReference type="AlphaFoldDB" id="A0AAW3YT23"/>
<dbReference type="EMBL" id="JACXBF010000075">
    <property type="protein sequence ID" value="MBD2799423.1"/>
    <property type="molecule type" value="Genomic_DNA"/>
</dbReference>
<sequence>MQRHHMLSKAMVLSLIPAVMAFLAGAVLPFQTTSNGTVGMPWVIRSGELSSRLRSARSFCRLCGGFSKTGTLARFTGAALILIGAVLIQHTGSTGGETKVMVSGQTGP</sequence>